<dbReference type="Gene3D" id="3.90.190.10">
    <property type="entry name" value="Protein tyrosine phosphatase superfamily"/>
    <property type="match status" value="1"/>
</dbReference>
<dbReference type="PROSITE" id="PS00383">
    <property type="entry name" value="TYR_PHOSPHATASE_1"/>
    <property type="match status" value="1"/>
</dbReference>
<dbReference type="SUPFAM" id="SSF52799">
    <property type="entry name" value="(Phosphotyrosine protein) phosphatases II"/>
    <property type="match status" value="1"/>
</dbReference>
<proteinExistence type="predicted"/>
<dbReference type="AlphaFoldDB" id="A0AAN0NLN6"/>
<dbReference type="InterPro" id="IPR000387">
    <property type="entry name" value="Tyr_Pase_dom"/>
</dbReference>
<dbReference type="EMBL" id="CP151767">
    <property type="protein sequence ID" value="WZU69090.1"/>
    <property type="molecule type" value="Genomic_DNA"/>
</dbReference>
<dbReference type="InterPro" id="IPR016130">
    <property type="entry name" value="Tyr_Pase_AS"/>
</dbReference>
<gene>
    <name evidence="2" type="ORF">AABB31_09650</name>
</gene>
<dbReference type="Pfam" id="PF22741">
    <property type="entry name" value="PTP-NADK"/>
    <property type="match status" value="1"/>
</dbReference>
<dbReference type="Proteomes" id="UP001470809">
    <property type="component" value="Chromosome"/>
</dbReference>
<feature type="domain" description="Tyrosine specific protein phosphatases" evidence="1">
    <location>
        <begin position="121"/>
        <end position="186"/>
    </location>
</feature>
<dbReference type="PROSITE" id="PS50056">
    <property type="entry name" value="TYR_PHOSPHATASE_2"/>
    <property type="match status" value="1"/>
</dbReference>
<protein>
    <submittedName>
        <fullName evidence="2">Tyrosine-protein phosphatase</fullName>
    </submittedName>
</protein>
<evidence type="ECO:0000313" key="3">
    <source>
        <dbReference type="Proteomes" id="UP001470809"/>
    </source>
</evidence>
<dbReference type="InterPro" id="IPR055214">
    <property type="entry name" value="PTP-NADK"/>
</dbReference>
<keyword evidence="3" id="KW-1185">Reference proteome</keyword>
<evidence type="ECO:0000313" key="2">
    <source>
        <dbReference type="EMBL" id="WZU69090.1"/>
    </source>
</evidence>
<dbReference type="KEGG" id="yrh:AABB31_09650"/>
<dbReference type="RefSeq" id="WP_342078382.1">
    <property type="nucleotide sequence ID" value="NZ_CP151767.2"/>
</dbReference>
<organism evidence="2 3">
    <name type="scientific">Yoonia rhodophyticola</name>
    <dbReference type="NCBI Taxonomy" id="3137370"/>
    <lineage>
        <taxon>Bacteria</taxon>
        <taxon>Pseudomonadati</taxon>
        <taxon>Pseudomonadota</taxon>
        <taxon>Alphaproteobacteria</taxon>
        <taxon>Rhodobacterales</taxon>
        <taxon>Paracoccaceae</taxon>
        <taxon>Yoonia</taxon>
    </lineage>
</organism>
<reference evidence="2" key="1">
    <citation type="submission" date="2024-08" db="EMBL/GenBank/DDBJ databases">
        <title>Phylogenomic analyses of a clade within the roseobacter group suggest taxonomic reassignments of species of the genera Aestuariivita, Citreicella, Loktanella, Nautella, Pelagibaca, Ruegeria, Thalassobius, Thiobacimonas and Tropicibacter, and the proposal o.</title>
        <authorList>
            <person name="Jeon C.O."/>
        </authorList>
    </citation>
    <scope>NUCLEOTIDE SEQUENCE</scope>
    <source>
        <strain evidence="2">SS1-5</strain>
    </source>
</reference>
<evidence type="ECO:0000259" key="1">
    <source>
        <dbReference type="PROSITE" id="PS50056"/>
    </source>
</evidence>
<accession>A0AAN0NLN6</accession>
<sequence length="235" mass="27502">MIRGLLQILEKLERDWRNSFGHDIVDPKERRRSQWHLNWLDHGVLRKKWHNFEEFAPGAFRSNHPDHKRFADYAARGIKTVLNLRGVAKQPHHLFEVESCAALGLTLVNVQMAARRAPNVTELKKLLHAFETMDRPFLMHCKSGADRTGLAAAIYLMMYHDAALDEARKQLSFRYIHIRKTETGILDHFLDVYAVRNAQAPIAIDTWIRTEYDPAALTASFAEMRRSQWFWQGWR</sequence>
<dbReference type="InterPro" id="IPR029021">
    <property type="entry name" value="Prot-tyrosine_phosphatase-like"/>
</dbReference>
<name>A0AAN0NLN6_9RHOB</name>